<gene>
    <name evidence="2" type="ORF">KQX54_008898</name>
</gene>
<sequence length="115" mass="12780">MPGGEGSDTPFNLHPCVNANANVNVNQNDNATDHNEGRLHTDSDSVRNDSLCADDNYGDNSMTIGDGVRRRKVIRVAKETLDKASRLLRRKIPCTGHLMTPRRLWIQKVPTQVSN</sequence>
<keyword evidence="3" id="KW-1185">Reference proteome</keyword>
<accession>A0AAV7IYD2</accession>
<feature type="compositionally biased region" description="Basic and acidic residues" evidence="1">
    <location>
        <begin position="31"/>
        <end position="47"/>
    </location>
</feature>
<comment type="caution">
    <text evidence="2">The sequence shown here is derived from an EMBL/GenBank/DDBJ whole genome shotgun (WGS) entry which is preliminary data.</text>
</comment>
<organism evidence="2 3">
    <name type="scientific">Cotesia glomerata</name>
    <name type="common">Lepidopteran parasitic wasp</name>
    <name type="synonym">Apanteles glomeratus</name>
    <dbReference type="NCBI Taxonomy" id="32391"/>
    <lineage>
        <taxon>Eukaryota</taxon>
        <taxon>Metazoa</taxon>
        <taxon>Ecdysozoa</taxon>
        <taxon>Arthropoda</taxon>
        <taxon>Hexapoda</taxon>
        <taxon>Insecta</taxon>
        <taxon>Pterygota</taxon>
        <taxon>Neoptera</taxon>
        <taxon>Endopterygota</taxon>
        <taxon>Hymenoptera</taxon>
        <taxon>Apocrita</taxon>
        <taxon>Ichneumonoidea</taxon>
        <taxon>Braconidae</taxon>
        <taxon>Microgastrinae</taxon>
        <taxon>Cotesia</taxon>
    </lineage>
</organism>
<dbReference type="EMBL" id="JAHXZJ010000374">
    <property type="protein sequence ID" value="KAH0560824.1"/>
    <property type="molecule type" value="Genomic_DNA"/>
</dbReference>
<protein>
    <submittedName>
        <fullName evidence="2">Uncharacterized protein</fullName>
    </submittedName>
</protein>
<dbReference type="Proteomes" id="UP000826195">
    <property type="component" value="Unassembled WGS sequence"/>
</dbReference>
<feature type="region of interest" description="Disordered" evidence="1">
    <location>
        <begin position="23"/>
        <end position="60"/>
    </location>
</feature>
<proteinExistence type="predicted"/>
<reference evidence="2 3" key="1">
    <citation type="journal article" date="2021" name="J. Hered.">
        <title>A chromosome-level genome assembly of the parasitoid wasp, Cotesia glomerata (Hymenoptera: Braconidae).</title>
        <authorList>
            <person name="Pinto B.J."/>
            <person name="Weis J.J."/>
            <person name="Gamble T."/>
            <person name="Ode P.J."/>
            <person name="Paul R."/>
            <person name="Zaspel J.M."/>
        </authorList>
    </citation>
    <scope>NUCLEOTIDE SEQUENCE [LARGE SCALE GENOMIC DNA]</scope>
    <source>
        <strain evidence="2">CgM1</strain>
    </source>
</reference>
<name>A0AAV7IYD2_COTGL</name>
<evidence type="ECO:0000313" key="2">
    <source>
        <dbReference type="EMBL" id="KAH0560824.1"/>
    </source>
</evidence>
<evidence type="ECO:0000256" key="1">
    <source>
        <dbReference type="SAM" id="MobiDB-lite"/>
    </source>
</evidence>
<evidence type="ECO:0000313" key="3">
    <source>
        <dbReference type="Proteomes" id="UP000826195"/>
    </source>
</evidence>
<dbReference type="AlphaFoldDB" id="A0AAV7IYD2"/>